<dbReference type="InterPro" id="IPR036890">
    <property type="entry name" value="HATPase_C_sf"/>
</dbReference>
<evidence type="ECO:0000256" key="4">
    <source>
        <dbReference type="ARBA" id="ARBA00022485"/>
    </source>
</evidence>
<proteinExistence type="predicted"/>
<evidence type="ECO:0000256" key="11">
    <source>
        <dbReference type="ARBA" id="ARBA00022840"/>
    </source>
</evidence>
<evidence type="ECO:0000256" key="9">
    <source>
        <dbReference type="ARBA" id="ARBA00022741"/>
    </source>
</evidence>
<dbReference type="InterPro" id="IPR011712">
    <property type="entry name" value="Sig_transdc_His_kin_sub3_dim/P"/>
</dbReference>
<dbReference type="SMART" id="SM00387">
    <property type="entry name" value="HATPase_c"/>
    <property type="match status" value="1"/>
</dbReference>
<evidence type="ECO:0000256" key="14">
    <source>
        <dbReference type="ARBA" id="ARBA00023014"/>
    </source>
</evidence>
<evidence type="ECO:0000256" key="1">
    <source>
        <dbReference type="ARBA" id="ARBA00000085"/>
    </source>
</evidence>
<keyword evidence="12" id="KW-0408">Iron</keyword>
<dbReference type="PRINTS" id="PR00344">
    <property type="entry name" value="BCTRLSENSOR"/>
</dbReference>
<dbReference type="Pfam" id="PF07730">
    <property type="entry name" value="HisKA_3"/>
    <property type="match status" value="1"/>
</dbReference>
<gene>
    <name evidence="18" type="ORF">ACFQ22_14100</name>
</gene>
<keyword evidence="19" id="KW-1185">Reference proteome</keyword>
<keyword evidence="10 16" id="KW-0418">Kinase</keyword>
<evidence type="ECO:0000256" key="5">
    <source>
        <dbReference type="ARBA" id="ARBA00022490"/>
    </source>
</evidence>
<dbReference type="Pfam" id="PF02518">
    <property type="entry name" value="HATPase_c"/>
    <property type="match status" value="1"/>
</dbReference>
<evidence type="ECO:0000313" key="19">
    <source>
        <dbReference type="Proteomes" id="UP001597156"/>
    </source>
</evidence>
<dbReference type="PROSITE" id="PS50109">
    <property type="entry name" value="HIS_KIN"/>
    <property type="match status" value="1"/>
</dbReference>
<dbReference type="PANTHER" id="PTHR24421:SF10">
    <property type="entry name" value="NITRATE_NITRITE SENSOR PROTEIN NARQ"/>
    <property type="match status" value="1"/>
</dbReference>
<keyword evidence="14" id="KW-0411">Iron-sulfur</keyword>
<accession>A0ABW3PMF3</accession>
<protein>
    <recommendedName>
        <fullName evidence="16">Sensor histidine kinase</fullName>
        <ecNumber evidence="16">2.7.13.3</ecNumber>
    </recommendedName>
</protein>
<dbReference type="InterPro" id="IPR004358">
    <property type="entry name" value="Sig_transdc_His_kin-like_C"/>
</dbReference>
<dbReference type="PANTHER" id="PTHR24421">
    <property type="entry name" value="NITRATE/NITRITE SENSOR PROTEIN NARX-RELATED"/>
    <property type="match status" value="1"/>
</dbReference>
<keyword evidence="13 16" id="KW-0902">Two-component regulatory system</keyword>
<keyword evidence="5" id="KW-0963">Cytoplasm</keyword>
<keyword evidence="9 16" id="KW-0547">Nucleotide-binding</keyword>
<reference evidence="19" key="1">
    <citation type="journal article" date="2019" name="Int. J. Syst. Evol. Microbiol.">
        <title>The Global Catalogue of Microorganisms (GCM) 10K type strain sequencing project: providing services to taxonomists for standard genome sequencing and annotation.</title>
        <authorList>
            <consortium name="The Broad Institute Genomics Platform"/>
            <consortium name="The Broad Institute Genome Sequencing Center for Infectious Disease"/>
            <person name="Wu L."/>
            <person name="Ma J."/>
        </authorList>
    </citation>
    <scope>NUCLEOTIDE SEQUENCE [LARGE SCALE GENOMIC DNA]</scope>
    <source>
        <strain evidence="19">CCUG 71848</strain>
    </source>
</reference>
<evidence type="ECO:0000256" key="3">
    <source>
        <dbReference type="ARBA" id="ARBA00004496"/>
    </source>
</evidence>
<dbReference type="Gene3D" id="3.30.565.10">
    <property type="entry name" value="Histidine kinase-like ATPase, C-terminal domain"/>
    <property type="match status" value="1"/>
</dbReference>
<dbReference type="InterPro" id="IPR005467">
    <property type="entry name" value="His_kinase_dom"/>
</dbReference>
<evidence type="ECO:0000313" key="18">
    <source>
        <dbReference type="EMBL" id="MFD1126472.1"/>
    </source>
</evidence>
<dbReference type="PIRSF" id="PIRSF037432">
    <property type="entry name" value="STHK_NreB"/>
    <property type="match status" value="1"/>
</dbReference>
<evidence type="ECO:0000256" key="13">
    <source>
        <dbReference type="ARBA" id="ARBA00023012"/>
    </source>
</evidence>
<evidence type="ECO:0000256" key="6">
    <source>
        <dbReference type="ARBA" id="ARBA00022553"/>
    </source>
</evidence>
<keyword evidence="6" id="KW-0597">Phosphoprotein</keyword>
<comment type="function">
    <text evidence="15">Member of the two-component regulatory system NreB/NreC involved in the control of dissimilatory nitrate/nitrite reduction in response to oxygen. NreB functions as a direct oxygen sensor histidine kinase which is autophosphorylated, in the absence of oxygen, probably at the conserved histidine residue, and transfers its phosphate group probably to a conserved aspartate residue of NreC. NreB/NreC activates the expression of the nitrate (narGHJI) and nitrite (nir) reductase operons, as well as the putative nitrate transporter gene narT.</text>
</comment>
<dbReference type="Proteomes" id="UP001597156">
    <property type="component" value="Unassembled WGS sequence"/>
</dbReference>
<evidence type="ECO:0000256" key="7">
    <source>
        <dbReference type="ARBA" id="ARBA00022679"/>
    </source>
</evidence>
<dbReference type="EMBL" id="JBHTLH010000044">
    <property type="protein sequence ID" value="MFD1126472.1"/>
    <property type="molecule type" value="Genomic_DNA"/>
</dbReference>
<comment type="subcellular location">
    <subcellularLocation>
        <location evidence="3">Cytoplasm</location>
    </subcellularLocation>
</comment>
<evidence type="ECO:0000256" key="10">
    <source>
        <dbReference type="ARBA" id="ARBA00022777"/>
    </source>
</evidence>
<keyword evidence="4" id="KW-0004">4Fe-4S</keyword>
<keyword evidence="8" id="KW-0479">Metal-binding</keyword>
<dbReference type="InterPro" id="IPR017203">
    <property type="entry name" value="Sig_transdc_His_kinase_NreB"/>
</dbReference>
<dbReference type="SUPFAM" id="SSF55874">
    <property type="entry name" value="ATPase domain of HSP90 chaperone/DNA topoisomerase II/histidine kinase"/>
    <property type="match status" value="1"/>
</dbReference>
<dbReference type="RefSeq" id="WP_121978696.1">
    <property type="nucleotide sequence ID" value="NZ_JBHTLH010000044.1"/>
</dbReference>
<dbReference type="CDD" id="cd16917">
    <property type="entry name" value="HATPase_UhpB-NarQ-NarX-like"/>
    <property type="match status" value="1"/>
</dbReference>
<dbReference type="InterPro" id="IPR003594">
    <property type="entry name" value="HATPase_dom"/>
</dbReference>
<evidence type="ECO:0000259" key="17">
    <source>
        <dbReference type="PROSITE" id="PS50109"/>
    </source>
</evidence>
<name>A0ABW3PMF3_9LACO</name>
<sequence length="343" mass="38957">MLETQSWIKRYFDEATDAVFIFENHELVICNQLANELQQELKIDPQYLLEVADTAVQQQFSQTDNCFSCVIKNHMHNISIPINLSHDTVHPLNYFLVYHLIDQPQHVFSLTLKSRGVIKRMDQLAQQRQLTQYVNRAHEEERKRISQDLHDSIAQGVYSAIMGVRRLNEQAFTTNDLTTLTKEIEHQLNDTLAEVKGMALDIRPSVLDNFGLLPALRVLAKRLSENSGVMISVNGNTTTANLETDIQSVLYRIGQEAINNALKHAQADEINVLLVAHDHYIILEIIDDGVGFDVPKHHRFNGRSLGLMNMNERVKALNGTFEIKSKPGTGTTVTAKFPIKFSE</sequence>
<dbReference type="InterPro" id="IPR050482">
    <property type="entry name" value="Sensor_HK_TwoCompSys"/>
</dbReference>
<evidence type="ECO:0000256" key="2">
    <source>
        <dbReference type="ARBA" id="ARBA00001966"/>
    </source>
</evidence>
<organism evidence="18 19">
    <name type="scientific">Lentilactobacillus raoultii</name>
    <dbReference type="NCBI Taxonomy" id="1987503"/>
    <lineage>
        <taxon>Bacteria</taxon>
        <taxon>Bacillati</taxon>
        <taxon>Bacillota</taxon>
        <taxon>Bacilli</taxon>
        <taxon>Lactobacillales</taxon>
        <taxon>Lactobacillaceae</taxon>
        <taxon>Lentilactobacillus</taxon>
    </lineage>
</organism>
<evidence type="ECO:0000256" key="8">
    <source>
        <dbReference type="ARBA" id="ARBA00022723"/>
    </source>
</evidence>
<dbReference type="GO" id="GO:0016301">
    <property type="term" value="F:kinase activity"/>
    <property type="evidence" value="ECO:0007669"/>
    <property type="project" value="UniProtKB-KW"/>
</dbReference>
<dbReference type="Gene3D" id="1.20.5.1930">
    <property type="match status" value="1"/>
</dbReference>
<evidence type="ECO:0000256" key="12">
    <source>
        <dbReference type="ARBA" id="ARBA00023004"/>
    </source>
</evidence>
<dbReference type="EC" id="2.7.13.3" evidence="16"/>
<evidence type="ECO:0000256" key="16">
    <source>
        <dbReference type="PIRNR" id="PIRNR037432"/>
    </source>
</evidence>
<comment type="catalytic activity">
    <reaction evidence="1 16">
        <text>ATP + protein L-histidine = ADP + protein N-phospho-L-histidine.</text>
        <dbReference type="EC" id="2.7.13.3"/>
    </reaction>
</comment>
<feature type="domain" description="Histidine kinase" evidence="17">
    <location>
        <begin position="250"/>
        <end position="341"/>
    </location>
</feature>
<keyword evidence="7 16" id="KW-0808">Transferase</keyword>
<comment type="cofactor">
    <cofactor evidence="2">
        <name>[4Fe-4S] cluster</name>
        <dbReference type="ChEBI" id="CHEBI:49883"/>
    </cofactor>
</comment>
<keyword evidence="11 16" id="KW-0067">ATP-binding</keyword>
<evidence type="ECO:0000256" key="15">
    <source>
        <dbReference type="ARBA" id="ARBA00024827"/>
    </source>
</evidence>
<comment type="caution">
    <text evidence="18">The sequence shown here is derived from an EMBL/GenBank/DDBJ whole genome shotgun (WGS) entry which is preliminary data.</text>
</comment>